<dbReference type="GO" id="GO:0016706">
    <property type="term" value="F:2-oxoglutarate-dependent dioxygenase activity"/>
    <property type="evidence" value="ECO:0007669"/>
    <property type="project" value="TreeGrafter"/>
</dbReference>
<dbReference type="eggNOG" id="COG2850">
    <property type="taxonomic scope" value="Bacteria"/>
</dbReference>
<dbReference type="PROSITE" id="PS51184">
    <property type="entry name" value="JMJC"/>
    <property type="match status" value="1"/>
</dbReference>
<feature type="domain" description="JmjC" evidence="6">
    <location>
        <begin position="112"/>
        <end position="241"/>
    </location>
</feature>
<name>H8KY94_FRAAD</name>
<evidence type="ECO:0000256" key="5">
    <source>
        <dbReference type="ARBA" id="ARBA00023004"/>
    </source>
</evidence>
<dbReference type="AlphaFoldDB" id="H8KY94"/>
<sequence>MTVSAAPAPAIEVHARPGLPLGMSAEVFLRDYWQKHPLLIRGAFPDLQPPIDPDDLGGLACEEGVLARIAVHDPASGAWHLRQGPFAESDFAELPEDHWTLLVQDVDKWDTDVAAWLQPFGFLPSWRVDDIMISYAEEGGGVGPHIDQYDVFLVQTLGRRAWAIDTDQDGPRDFRPDIELKQLQVFKPDHRWVLEPGDILYLPPNIPHDGIADGGPCMTMSVGMRAPSKAELTGDLADYLAERLSEDQRYADPDLVPSLRAGEIDAAALQRVRAAVPMTAALSDAMVLDWFGRFVTRYRAAQTPAPSEENVDPADIAARLAAGEVLIRHPWARLAWGHADGQGRLFACGHAWNAEPEVAEGLCLPTPKLDPAPPAATLDLLARLIEEGQFVLAWPED</sequence>
<proteinExistence type="predicted"/>
<dbReference type="PANTHER" id="PTHR13096">
    <property type="entry name" value="MINA53 MYC INDUCED NUCLEAR ANTIGEN"/>
    <property type="match status" value="1"/>
</dbReference>
<keyword evidence="3" id="KW-0223">Dioxygenase</keyword>
<accession>H8KY94</accession>
<evidence type="ECO:0000313" key="8">
    <source>
        <dbReference type="Proteomes" id="UP000005234"/>
    </source>
</evidence>
<dbReference type="Pfam" id="PF08007">
    <property type="entry name" value="JmjC_2"/>
    <property type="match status" value="1"/>
</dbReference>
<dbReference type="Proteomes" id="UP000005234">
    <property type="component" value="Chromosome"/>
</dbReference>
<evidence type="ECO:0000256" key="2">
    <source>
        <dbReference type="ARBA" id="ARBA00022723"/>
    </source>
</evidence>
<evidence type="ECO:0000259" key="6">
    <source>
        <dbReference type="PROSITE" id="PS51184"/>
    </source>
</evidence>
<gene>
    <name evidence="7" type="ordered locus">Fraau_1677</name>
</gene>
<dbReference type="KEGG" id="fau:Fraau_1677"/>
<evidence type="ECO:0000256" key="1">
    <source>
        <dbReference type="ARBA" id="ARBA00001954"/>
    </source>
</evidence>
<dbReference type="HOGENOM" id="CLU_039125_1_0_6"/>
<organism evidence="7 8">
    <name type="scientific">Frateuria aurantia (strain ATCC 33424 / DSM 6220 / KCTC 2777 / LMG 1558 / NBRC 3245 / NCIMB 13370)</name>
    <name type="common">Acetobacter aurantius</name>
    <dbReference type="NCBI Taxonomy" id="767434"/>
    <lineage>
        <taxon>Bacteria</taxon>
        <taxon>Pseudomonadati</taxon>
        <taxon>Pseudomonadota</taxon>
        <taxon>Gammaproteobacteria</taxon>
        <taxon>Lysobacterales</taxon>
        <taxon>Rhodanobacteraceae</taxon>
        <taxon>Frateuria</taxon>
    </lineage>
</organism>
<comment type="cofactor">
    <cofactor evidence="1">
        <name>Fe(2+)</name>
        <dbReference type="ChEBI" id="CHEBI:29033"/>
    </cofactor>
</comment>
<dbReference type="PANTHER" id="PTHR13096:SF8">
    <property type="entry name" value="RIBOSOMAL OXYGENASE 1"/>
    <property type="match status" value="1"/>
</dbReference>
<dbReference type="InterPro" id="IPR046799">
    <property type="entry name" value="ROXA-like_wH"/>
</dbReference>
<dbReference type="EMBL" id="CP003350">
    <property type="protein sequence ID" value="AFC86088.1"/>
    <property type="molecule type" value="Genomic_DNA"/>
</dbReference>
<evidence type="ECO:0000256" key="3">
    <source>
        <dbReference type="ARBA" id="ARBA00022964"/>
    </source>
</evidence>
<dbReference type="GO" id="GO:0046872">
    <property type="term" value="F:metal ion binding"/>
    <property type="evidence" value="ECO:0007669"/>
    <property type="project" value="UniProtKB-KW"/>
</dbReference>
<keyword evidence="4" id="KW-0560">Oxidoreductase</keyword>
<keyword evidence="8" id="KW-1185">Reference proteome</keyword>
<evidence type="ECO:0000256" key="4">
    <source>
        <dbReference type="ARBA" id="ARBA00023002"/>
    </source>
</evidence>
<dbReference type="Pfam" id="PF20514">
    <property type="entry name" value="WHD_ROXA"/>
    <property type="match status" value="1"/>
</dbReference>
<dbReference type="InterPro" id="IPR003347">
    <property type="entry name" value="JmjC_dom"/>
</dbReference>
<evidence type="ECO:0000313" key="7">
    <source>
        <dbReference type="EMBL" id="AFC86088.1"/>
    </source>
</evidence>
<dbReference type="RefSeq" id="WP_014403093.1">
    <property type="nucleotide sequence ID" value="NC_017033.1"/>
</dbReference>
<dbReference type="STRING" id="767434.Fraau_1677"/>
<keyword evidence="2" id="KW-0479">Metal-binding</keyword>
<keyword evidence="5" id="KW-0408">Iron</keyword>
<dbReference type="Gene3D" id="3.40.366.30">
    <property type="entry name" value="50S ribosomal protein L16 arginine hydroxylase, Chain A, Domain 2"/>
    <property type="match status" value="1"/>
</dbReference>
<reference evidence="7" key="1">
    <citation type="submission" date="2012-02" db="EMBL/GenBank/DDBJ databases">
        <title>The complete genome of Frateuria aurantia DSM 6220.</title>
        <authorList>
            <consortium name="US DOE Joint Genome Institute (JGI-PGF)"/>
            <person name="Lucas S."/>
            <person name="Copeland A."/>
            <person name="Lapidus A."/>
            <person name="Glavina del Rio T."/>
            <person name="Dalin E."/>
            <person name="Tice H."/>
            <person name="Bruce D."/>
            <person name="Goodwin L."/>
            <person name="Pitluck S."/>
            <person name="Peters L."/>
            <person name="Ovchinnikova G."/>
            <person name="Teshima H."/>
            <person name="Kyrpides N."/>
            <person name="Mavromatis K."/>
            <person name="Ivanova N."/>
            <person name="Brettin T."/>
            <person name="Detter J.C."/>
            <person name="Han C."/>
            <person name="Larimer F."/>
            <person name="Land M."/>
            <person name="Hauser L."/>
            <person name="Markowitz V."/>
            <person name="Cheng J.-F."/>
            <person name="Hugenholtz P."/>
            <person name="Woyke T."/>
            <person name="Wu D."/>
            <person name="Brambilla E."/>
            <person name="Klenk H.-P."/>
            <person name="Eisen J.A."/>
        </authorList>
    </citation>
    <scope>NUCLEOTIDE SEQUENCE</scope>
    <source>
        <strain evidence="7">DSM 6220</strain>
    </source>
</reference>
<protein>
    <recommendedName>
        <fullName evidence="6">JmjC domain-containing protein</fullName>
    </recommendedName>
</protein>
<dbReference type="SUPFAM" id="SSF51197">
    <property type="entry name" value="Clavaminate synthase-like"/>
    <property type="match status" value="1"/>
</dbReference>
<dbReference type="Gene3D" id="2.60.120.650">
    <property type="entry name" value="Cupin"/>
    <property type="match status" value="1"/>
</dbReference>
<dbReference type="InterPro" id="IPR039994">
    <property type="entry name" value="NO66-like"/>
</dbReference>